<dbReference type="Pfam" id="PF07902">
    <property type="entry name" value="Gp58"/>
    <property type="match status" value="1"/>
</dbReference>
<dbReference type="InterPro" id="IPR008979">
    <property type="entry name" value="Galactose-bd-like_sf"/>
</dbReference>
<dbReference type="InterPro" id="IPR012892">
    <property type="entry name" value="Gp58"/>
</dbReference>
<dbReference type="EMBL" id="BFFP01000015">
    <property type="protein sequence ID" value="GBG94652.1"/>
    <property type="molecule type" value="Genomic_DNA"/>
</dbReference>
<dbReference type="Gene3D" id="2.60.120.260">
    <property type="entry name" value="Galactose-binding domain-like"/>
    <property type="match status" value="1"/>
</dbReference>
<evidence type="ECO:0000313" key="4">
    <source>
        <dbReference type="Proteomes" id="UP000286848"/>
    </source>
</evidence>
<evidence type="ECO:0000259" key="1">
    <source>
        <dbReference type="Pfam" id="PF06605"/>
    </source>
</evidence>
<organism evidence="3 4">
    <name type="scientific">Ligilactobacillus salitolerans</name>
    <dbReference type="NCBI Taxonomy" id="1808352"/>
    <lineage>
        <taxon>Bacteria</taxon>
        <taxon>Bacillati</taxon>
        <taxon>Bacillota</taxon>
        <taxon>Bacilli</taxon>
        <taxon>Lactobacillales</taxon>
        <taxon>Lactobacillaceae</taxon>
        <taxon>Ligilactobacillus</taxon>
    </lineage>
</organism>
<name>A0A401ISZ0_9LACO</name>
<evidence type="ECO:0000313" key="3">
    <source>
        <dbReference type="EMBL" id="GBG94652.1"/>
    </source>
</evidence>
<protein>
    <recommendedName>
        <fullName evidence="5">Peptidase S74 domain-containing protein</fullName>
    </recommendedName>
</protein>
<dbReference type="InterPro" id="IPR010572">
    <property type="entry name" value="Tail_dom"/>
</dbReference>
<dbReference type="Proteomes" id="UP000286848">
    <property type="component" value="Unassembled WGS sequence"/>
</dbReference>
<dbReference type="InterPro" id="IPR007119">
    <property type="entry name" value="Phage_tail_spike_N"/>
</dbReference>
<comment type="caution">
    <text evidence="3">The sequence shown here is derived from an EMBL/GenBank/DDBJ whole genome shotgun (WGS) entry which is preliminary data.</text>
</comment>
<feature type="domain" description="Tail spike" evidence="1">
    <location>
        <begin position="88"/>
        <end position="350"/>
    </location>
</feature>
<dbReference type="SUPFAM" id="SSF49785">
    <property type="entry name" value="Galactose-binding domain-like"/>
    <property type="match status" value="1"/>
</dbReference>
<dbReference type="Pfam" id="PF06605">
    <property type="entry name" value="Prophage_tail"/>
    <property type="match status" value="1"/>
</dbReference>
<dbReference type="OrthoDB" id="2249783at2"/>
<dbReference type="NCBIfam" id="TIGR01665">
    <property type="entry name" value="put_anti_recept"/>
    <property type="match status" value="1"/>
</dbReference>
<feature type="domain" description="Gp58-like" evidence="2">
    <location>
        <begin position="1047"/>
        <end position="1126"/>
    </location>
</feature>
<evidence type="ECO:0000259" key="2">
    <source>
        <dbReference type="Pfam" id="PF07902"/>
    </source>
</evidence>
<accession>A0A401ISZ0</accession>
<evidence type="ECO:0008006" key="5">
    <source>
        <dbReference type="Google" id="ProtNLM"/>
    </source>
</evidence>
<gene>
    <name evidence="3" type="ORF">LFYK43_11110</name>
</gene>
<proteinExistence type="predicted"/>
<sequence>MKMYFFNKNEELVQVANNFIEAHLIEQINTASQLTFSLKEPLPSSIVKACIPSPNGDGFLMFKILTEDIKESTIEYTCIESAYDELASYGYIKDLRPSAQQARYMLEMVLQGTRWELGLIYNTSNATTNFYYEPILNCIQDIVSLFGLELTFTVSIEGNKITTRRVNMYYQQGKRTGKRFEYGSNALDVERETSTEELYTALVGRGKGEEVDGDDNSDTPDGYGRRITFADIEWKKSNGDPLDKPKGQEYLEDPDATKAYGFDDGKPRIGLVEFEDDEDKDVLIQHTYQKLQELKRPKVQFKASVIDVGDCTLGDTVAIIRHDFHLEYMTRVFKINHDLLDEHNNTVELGDDLSGNDLTSKVNDISNSINQTNQQISYVMTAADGQHKAAYSPNQPKTAKNGDLWYKDLGNGETELYIFNDGWQLVTSTEHQKEIDDAVDQAMQDIDDAAAKANQAITDAGFATDTATTAKQVANSVKGDVTQAKEDSATALTNAKDALDNAKDAKTTATSVSSKVDEVEGKLVDKADKTTVDSINQTVKQQGTLVEQNAEAIKKTAKQSDVDTLTGRVGTVESSNEQLAGEIKQKVSSSDVQGLLDKGGYATQKWTGSQIDQKADEITHTVTDVSNKVDNLNIGARNYIENSLPTNSDGWNFTSGGTADHRVVDGQYLEITRTGGSYHQINRSYPIDGTGWFADIRPGDVFTISLDVSMTSVPTVDSLFYGSLRLNAGSQYVVQAGIWNLKDIIKVANTWYRVSMVIKAEDAWVYDTSKWTQARLIIESQTGSNTDIIRIRKVKLETGTKATDWTPAPEDLATVTALSKVDQKADSISSTVTNNKSDADNKFTNINQTISGIQSTVASKADASQITQLSNQINLKVSQTDFDNMQVGGRNYVTNGNFADGTNGWTKFGNIDTYQIWGDGRLVYSSTKAINGYTGAGQNNIPISGSKGDNTTVSFDACYFGDNPSNYAKYINIIVHYNDNSGTIVSQSKNSIDMTSSVQRYSFTIKAPTDFSTVNVRFVYDSNTLYRNKLGRVKIEKGTKATDYTDSPDDKADKANLVSQINIDESGVLIQGKKIMIDGDATIKNAVIKSSMIDTLDASKITAGTLNAANVNVINMNANNIVTGTLSGIKIKSADGNGIFSVQGNDLRMQKNNGDNLVFNTNGIFWKNGSGDTLFEVSNKVTTSDIFGTSEYNVYLASNNETRSVTFATAMKGHGSVDDYTYVDHRAHGVYSSFMEVNTGIDGARNVYIRPLKAEDEVRITASGGTDSYANLRARYVFADRIANNNSQTDSVNLYLMTHGEVAVKTTNMDTANSGYMPVRASGFNNGSLAEYKQNICEADFSALDEINKSTIYNYQLKNTPDKDEVGLVIGGGYDISNIVVDGDGVNQYRMTTVAWKAIQELEAKLIELKDEISELKGA</sequence>
<reference evidence="3 4" key="1">
    <citation type="journal article" date="2019" name="Int. J. Syst. Evol. Microbiol.">
        <title>Lactobacillus salitolerans sp. nov., a novel lactic acid bacterium isolated from spent mushroom substrates.</title>
        <authorList>
            <person name="Tohno M."/>
            <person name="Tanizawa Y."/>
            <person name="Kojima Y."/>
            <person name="Sakamoto M."/>
            <person name="Nakamura Y."/>
            <person name="Ohkuma M."/>
            <person name="Kobayashi H."/>
        </authorList>
    </citation>
    <scope>NUCLEOTIDE SEQUENCE [LARGE SCALE GENOMIC DNA]</scope>
    <source>
        <strain evidence="3 4">YK43</strain>
    </source>
</reference>
<keyword evidence="4" id="KW-1185">Reference proteome</keyword>